<dbReference type="RefSeq" id="WP_213808459.1">
    <property type="nucleotide sequence ID" value="NZ_JAAMFK010000001.1"/>
</dbReference>
<sequence length="221" mass="23791">MTNQVSADTGQSGTVKMNGKDGTVNFSSGGSEAVINLSLNGESVYCINPFVIVHDGALASASGKSQATQAIWSQTTDYKRALANNVAYVESAAGAGSDSTTYTATQLAMWSVLAGQNGVDGLYPGSNNIDISKMHNVLGWKTLTSALPIIQANVDAGHRITIVLRALSISRSTFYNWLHHVPSKREQENQWIQARAKEIWLSSESCLWLSTNKNRPTPTKN</sequence>
<proteinExistence type="predicted"/>
<dbReference type="Proteomes" id="UP001519504">
    <property type="component" value="Unassembled WGS sequence"/>
</dbReference>
<organism evidence="1 2">
    <name type="scientific">Fructobacillus broussonetiae</name>
    <dbReference type="NCBI Taxonomy" id="2713173"/>
    <lineage>
        <taxon>Bacteria</taxon>
        <taxon>Bacillati</taxon>
        <taxon>Bacillota</taxon>
        <taxon>Bacilli</taxon>
        <taxon>Lactobacillales</taxon>
        <taxon>Lactobacillaceae</taxon>
        <taxon>Fructobacillus</taxon>
    </lineage>
</organism>
<keyword evidence="2" id="KW-1185">Reference proteome</keyword>
<reference evidence="1 2" key="1">
    <citation type="submission" date="2020-02" db="EMBL/GenBank/DDBJ databases">
        <title>Fructobacillus sp. isolated from paper mulberry of Taiwan.</title>
        <authorList>
            <person name="Lin S.-T."/>
        </authorList>
    </citation>
    <scope>NUCLEOTIDE SEQUENCE [LARGE SCALE GENOMIC DNA]</scope>
    <source>
        <strain evidence="1 2">M2-14</strain>
    </source>
</reference>
<comment type="caution">
    <text evidence="1">The sequence shown here is derived from an EMBL/GenBank/DDBJ whole genome shotgun (WGS) entry which is preliminary data.</text>
</comment>
<evidence type="ECO:0000313" key="1">
    <source>
        <dbReference type="EMBL" id="MBS9338176.1"/>
    </source>
</evidence>
<name>A0ABS5R0M6_9LACO</name>
<accession>A0ABS5R0M6</accession>
<dbReference type="EMBL" id="JAAMFK010000001">
    <property type="protein sequence ID" value="MBS9338176.1"/>
    <property type="molecule type" value="Genomic_DNA"/>
</dbReference>
<evidence type="ECO:0000313" key="2">
    <source>
        <dbReference type="Proteomes" id="UP001519504"/>
    </source>
</evidence>
<protein>
    <submittedName>
        <fullName evidence="1">Cys-Gln thioester bond-forming surface protein</fullName>
    </submittedName>
</protein>
<gene>
    <name evidence="1" type="ORF">G6R29_00810</name>
</gene>